<dbReference type="SUPFAM" id="SSF53146">
    <property type="entry name" value="Nitrogenase accessory factor-like"/>
    <property type="match status" value="1"/>
</dbReference>
<organism evidence="2 3">
    <name type="scientific">Candidatus Clostridium stratigraminis</name>
    <dbReference type="NCBI Taxonomy" id="3381661"/>
    <lineage>
        <taxon>Bacteria</taxon>
        <taxon>Bacillati</taxon>
        <taxon>Bacillota</taxon>
        <taxon>Clostridia</taxon>
        <taxon>Eubacteriales</taxon>
        <taxon>Clostridiaceae</taxon>
        <taxon>Clostridium</taxon>
    </lineage>
</organism>
<dbReference type="PANTHER" id="PTHR42983:SF1">
    <property type="entry name" value="IRON-MOLYBDENUM PROTEIN"/>
    <property type="match status" value="1"/>
</dbReference>
<accession>A0ABW8T3W8</accession>
<evidence type="ECO:0000259" key="1">
    <source>
        <dbReference type="Pfam" id="PF02579"/>
    </source>
</evidence>
<proteinExistence type="predicted"/>
<protein>
    <submittedName>
        <fullName evidence="2">NifB/NifX family molybdenum-iron cluster-binding protein</fullName>
    </submittedName>
</protein>
<name>A0ABW8T3W8_9CLOT</name>
<evidence type="ECO:0000313" key="3">
    <source>
        <dbReference type="Proteomes" id="UP001623591"/>
    </source>
</evidence>
<dbReference type="Pfam" id="PF02579">
    <property type="entry name" value="Nitro_FeMo-Co"/>
    <property type="match status" value="1"/>
</dbReference>
<dbReference type="Proteomes" id="UP001623591">
    <property type="component" value="Unassembled WGS sequence"/>
</dbReference>
<evidence type="ECO:0000313" key="2">
    <source>
        <dbReference type="EMBL" id="MFL0247173.1"/>
    </source>
</evidence>
<feature type="domain" description="Dinitrogenase iron-molybdenum cofactor biosynthesis" evidence="1">
    <location>
        <begin position="9"/>
        <end position="98"/>
    </location>
</feature>
<dbReference type="InterPro" id="IPR033913">
    <property type="entry name" value="MTH1175_dom"/>
</dbReference>
<dbReference type="CDD" id="cd00851">
    <property type="entry name" value="MTH1175"/>
    <property type="match status" value="1"/>
</dbReference>
<dbReference type="RefSeq" id="WP_406769630.1">
    <property type="nucleotide sequence ID" value="NZ_JBJHZZ010000005.1"/>
</dbReference>
<gene>
    <name evidence="2" type="ORF">ACJDUG_09325</name>
</gene>
<dbReference type="PANTHER" id="PTHR42983">
    <property type="entry name" value="DINITROGENASE IRON-MOLYBDENUM COFACTOR PROTEIN-RELATED"/>
    <property type="match status" value="1"/>
</dbReference>
<dbReference type="InterPro" id="IPR036105">
    <property type="entry name" value="DiNase_FeMo-co_biosyn_sf"/>
</dbReference>
<keyword evidence="3" id="KW-1185">Reference proteome</keyword>
<comment type="caution">
    <text evidence="2">The sequence shown here is derived from an EMBL/GenBank/DDBJ whole genome shotgun (WGS) entry which is preliminary data.</text>
</comment>
<reference evidence="2 3" key="1">
    <citation type="submission" date="2024-11" db="EMBL/GenBank/DDBJ databases">
        <authorList>
            <person name="Heng Y.C."/>
            <person name="Lim A.C.H."/>
            <person name="Lee J.K.Y."/>
            <person name="Kittelmann S."/>
        </authorList>
    </citation>
    <scope>NUCLEOTIDE SEQUENCE [LARGE SCALE GENOMIC DNA]</scope>
    <source>
        <strain evidence="2 3">WILCCON 0185</strain>
    </source>
</reference>
<dbReference type="Gene3D" id="3.30.420.130">
    <property type="entry name" value="Dinitrogenase iron-molybdenum cofactor biosynthesis domain"/>
    <property type="match status" value="1"/>
</dbReference>
<sequence length="118" mass="12955">MKIAVPNNGNMVNQHFGMSKSFTIVSVENEIVTKVEEISTEQFQHEHEGLANLLKQHGVDVVITGGIGQGAINGLKINGLQVIRGASGEYMKVIEEYINGKIKDKNITCNHHGEHHNP</sequence>
<dbReference type="EMBL" id="JBJHZZ010000005">
    <property type="protein sequence ID" value="MFL0247173.1"/>
    <property type="molecule type" value="Genomic_DNA"/>
</dbReference>
<dbReference type="InterPro" id="IPR003731">
    <property type="entry name" value="Di-Nase_FeMo-co_biosynth"/>
</dbReference>